<dbReference type="Gene3D" id="1.20.1250.20">
    <property type="entry name" value="MFS general substrate transporter like domains"/>
    <property type="match status" value="1"/>
</dbReference>
<reference evidence="9" key="1">
    <citation type="submission" date="2016-10" db="EMBL/GenBank/DDBJ databases">
        <authorList>
            <person name="Varghese N."/>
            <person name="Submissions S."/>
        </authorList>
    </citation>
    <scope>NUCLEOTIDE SEQUENCE [LARGE SCALE GENOMIC DNA]</scope>
    <source>
        <strain evidence="9">Ah-143</strain>
    </source>
</reference>
<dbReference type="PANTHER" id="PTHR23513:SF11">
    <property type="entry name" value="STAPHYLOFERRIN A TRANSPORTER"/>
    <property type="match status" value="1"/>
</dbReference>
<sequence>MKPLNPVVFRSLRNFNYRLWAAGAFVSNIGTWMQRTAQDWLVFVVLTPHNGSVLGTVMALQFAPHFLFLPWTGIAADRFNQRKLLMFTQGSMGVLGIMLGLMTVGGIIQLWHLYVFAFLFGSITAVDAPVRQTFVSELVGESDLSNAVALNSMSFNAGRFIGPAVSGLLIASAGTGWCFLINGFSFLGILASLLFLRKNELNLSGRASRRRGAFTEGLRYVRGRPDLVAILLMLFFIGTFGLNFPIFLSSMGIRVFHADATRYGFLSSVIATGTIVGALVNAGYDRIQFRHLVVSAGVFACGCAAAALSPDYVFFAASLVVTGAAAMFFTNATNSLMQLSTTPVMRGRVMALRVAVAMGTTPIGAPITGWVADNIGPRWAMGIAALSGLAAAVAGLMASSFNRKQGKYQDDT</sequence>
<dbReference type="InterPro" id="IPR010290">
    <property type="entry name" value="TM_effector"/>
</dbReference>
<evidence type="ECO:0000256" key="3">
    <source>
        <dbReference type="ARBA" id="ARBA00022475"/>
    </source>
</evidence>
<name>A0A1I6Y0U1_9ENTR</name>
<dbReference type="SUPFAM" id="SSF103473">
    <property type="entry name" value="MFS general substrate transporter"/>
    <property type="match status" value="1"/>
</dbReference>
<keyword evidence="3" id="KW-1003">Cell membrane</keyword>
<feature type="transmembrane region" description="Helical" evidence="7">
    <location>
        <begin position="227"/>
        <end position="248"/>
    </location>
</feature>
<evidence type="ECO:0000256" key="2">
    <source>
        <dbReference type="ARBA" id="ARBA00022448"/>
    </source>
</evidence>
<feature type="transmembrane region" description="Helical" evidence="7">
    <location>
        <begin position="92"/>
        <end position="114"/>
    </location>
</feature>
<feature type="transmembrane region" description="Helical" evidence="7">
    <location>
        <begin position="351"/>
        <end position="372"/>
    </location>
</feature>
<keyword evidence="2" id="KW-0813">Transport</keyword>
<comment type="subcellular location">
    <subcellularLocation>
        <location evidence="1">Cell membrane</location>
        <topology evidence="1">Multi-pass membrane protein</topology>
    </subcellularLocation>
</comment>
<dbReference type="CDD" id="cd06173">
    <property type="entry name" value="MFS_MefA_like"/>
    <property type="match status" value="1"/>
</dbReference>
<keyword evidence="9" id="KW-1185">Reference proteome</keyword>
<dbReference type="OrthoDB" id="9775268at2"/>
<dbReference type="GO" id="GO:0005886">
    <property type="term" value="C:plasma membrane"/>
    <property type="evidence" value="ECO:0007669"/>
    <property type="project" value="UniProtKB-SubCell"/>
</dbReference>
<feature type="transmembrane region" description="Helical" evidence="7">
    <location>
        <begin position="260"/>
        <end position="282"/>
    </location>
</feature>
<gene>
    <name evidence="8" type="ORF">SAMN05192562_101279</name>
</gene>
<feature type="transmembrane region" description="Helical" evidence="7">
    <location>
        <begin position="168"/>
        <end position="196"/>
    </location>
</feature>
<dbReference type="Pfam" id="PF05977">
    <property type="entry name" value="MFS_3"/>
    <property type="match status" value="1"/>
</dbReference>
<keyword evidence="5 7" id="KW-1133">Transmembrane helix</keyword>
<dbReference type="Proteomes" id="UP000199187">
    <property type="component" value="Unassembled WGS sequence"/>
</dbReference>
<keyword evidence="4 7" id="KW-0812">Transmembrane</keyword>
<dbReference type="PANTHER" id="PTHR23513">
    <property type="entry name" value="INTEGRAL MEMBRANE EFFLUX PROTEIN-RELATED"/>
    <property type="match status" value="1"/>
</dbReference>
<evidence type="ECO:0000313" key="9">
    <source>
        <dbReference type="Proteomes" id="UP000199187"/>
    </source>
</evidence>
<accession>A0A1I6Y0U1</accession>
<dbReference type="InterPro" id="IPR036259">
    <property type="entry name" value="MFS_trans_sf"/>
</dbReference>
<proteinExistence type="predicted"/>
<dbReference type="AlphaFoldDB" id="A0A1I6Y0U1"/>
<dbReference type="EMBL" id="FPAU01000001">
    <property type="protein sequence ID" value="SFT43861.1"/>
    <property type="molecule type" value="Genomic_DNA"/>
</dbReference>
<feature type="transmembrane region" description="Helical" evidence="7">
    <location>
        <begin position="313"/>
        <end position="330"/>
    </location>
</feature>
<evidence type="ECO:0000256" key="5">
    <source>
        <dbReference type="ARBA" id="ARBA00022989"/>
    </source>
</evidence>
<evidence type="ECO:0000313" key="8">
    <source>
        <dbReference type="EMBL" id="SFT43861.1"/>
    </source>
</evidence>
<evidence type="ECO:0000256" key="7">
    <source>
        <dbReference type="SAM" id="Phobius"/>
    </source>
</evidence>
<keyword evidence="6 7" id="KW-0472">Membrane</keyword>
<evidence type="ECO:0000256" key="4">
    <source>
        <dbReference type="ARBA" id="ARBA00022692"/>
    </source>
</evidence>
<evidence type="ECO:0000256" key="6">
    <source>
        <dbReference type="ARBA" id="ARBA00023136"/>
    </source>
</evidence>
<evidence type="ECO:0000256" key="1">
    <source>
        <dbReference type="ARBA" id="ARBA00004651"/>
    </source>
</evidence>
<feature type="transmembrane region" description="Helical" evidence="7">
    <location>
        <begin position="378"/>
        <end position="398"/>
    </location>
</feature>
<organism evidence="8 9">
    <name type="scientific">Kosakonia arachidis</name>
    <dbReference type="NCBI Taxonomy" id="551989"/>
    <lineage>
        <taxon>Bacteria</taxon>
        <taxon>Pseudomonadati</taxon>
        <taxon>Pseudomonadota</taxon>
        <taxon>Gammaproteobacteria</taxon>
        <taxon>Enterobacterales</taxon>
        <taxon>Enterobacteriaceae</taxon>
        <taxon>Kosakonia</taxon>
    </lineage>
</organism>
<feature type="transmembrane region" description="Helical" evidence="7">
    <location>
        <begin position="289"/>
        <end position="307"/>
    </location>
</feature>
<protein>
    <submittedName>
        <fullName evidence="8">Predicted arabinose efflux permease, MFS family</fullName>
    </submittedName>
</protein>
<dbReference type="RefSeq" id="WP_090118508.1">
    <property type="nucleotide sequence ID" value="NZ_CP045300.1"/>
</dbReference>